<sequence>MSHRLEVTTPSDREIAMTRVFDAPRDLVFDCWTIPALLKRWMTGPDGWSFAVCEIDLHIGGTYRFVWRHDDGRDMGMTGTYREIARPERIVSVELFDMDWTDGEARSTLVLTEKDGRTISVNTVLYSSREARDGAIAIGMAKGVEAGYDRLDGVLAEQLAAG</sequence>
<evidence type="ECO:0000256" key="1">
    <source>
        <dbReference type="ARBA" id="ARBA00006817"/>
    </source>
</evidence>
<evidence type="ECO:0000259" key="2">
    <source>
        <dbReference type="Pfam" id="PF08327"/>
    </source>
</evidence>
<proteinExistence type="inferred from homology"/>
<name>A0A380WGW7_AMIAI</name>
<dbReference type="OrthoDB" id="9805228at2"/>
<dbReference type="Proteomes" id="UP000254701">
    <property type="component" value="Unassembled WGS sequence"/>
</dbReference>
<dbReference type="RefSeq" id="WP_115730083.1">
    <property type="nucleotide sequence ID" value="NZ_BAAAVY010000006.1"/>
</dbReference>
<dbReference type="Pfam" id="PF08327">
    <property type="entry name" value="AHSA1"/>
    <property type="match status" value="1"/>
</dbReference>
<evidence type="ECO:0000313" key="4">
    <source>
        <dbReference type="Proteomes" id="UP000254701"/>
    </source>
</evidence>
<feature type="domain" description="Activator of Hsp90 ATPase homologue 1/2-like C-terminal" evidence="2">
    <location>
        <begin position="22"/>
        <end position="155"/>
    </location>
</feature>
<dbReference type="EMBL" id="UFSM01000001">
    <property type="protein sequence ID" value="SUU87602.1"/>
    <property type="molecule type" value="Genomic_DNA"/>
</dbReference>
<protein>
    <submittedName>
        <fullName evidence="3">Activator of Hsp90 ATPase homolog 1-like protein</fullName>
    </submittedName>
</protein>
<comment type="similarity">
    <text evidence="1">Belongs to the AHA1 family.</text>
</comment>
<gene>
    <name evidence="3" type="ORF">NCTC10684_00803</name>
</gene>
<dbReference type="InterPro" id="IPR023393">
    <property type="entry name" value="START-like_dom_sf"/>
</dbReference>
<dbReference type="AlphaFoldDB" id="A0A380WGW7"/>
<dbReference type="Gene3D" id="3.30.530.20">
    <property type="match status" value="1"/>
</dbReference>
<organism evidence="3 4">
    <name type="scientific">Aminobacter aminovorans</name>
    <name type="common">Chelatobacter heintzii</name>
    <dbReference type="NCBI Taxonomy" id="83263"/>
    <lineage>
        <taxon>Bacteria</taxon>
        <taxon>Pseudomonadati</taxon>
        <taxon>Pseudomonadota</taxon>
        <taxon>Alphaproteobacteria</taxon>
        <taxon>Hyphomicrobiales</taxon>
        <taxon>Phyllobacteriaceae</taxon>
        <taxon>Aminobacter</taxon>
    </lineage>
</organism>
<accession>A0A380WGW7</accession>
<dbReference type="CDD" id="cd07826">
    <property type="entry name" value="SRPBCC_CalC_Aha1-like_9"/>
    <property type="match status" value="1"/>
</dbReference>
<dbReference type="SUPFAM" id="SSF55961">
    <property type="entry name" value="Bet v1-like"/>
    <property type="match status" value="1"/>
</dbReference>
<evidence type="ECO:0000313" key="3">
    <source>
        <dbReference type="EMBL" id="SUU87602.1"/>
    </source>
</evidence>
<dbReference type="InterPro" id="IPR013538">
    <property type="entry name" value="ASHA1/2-like_C"/>
</dbReference>
<reference evidence="3 4" key="1">
    <citation type="submission" date="2018-06" db="EMBL/GenBank/DDBJ databases">
        <authorList>
            <consortium name="Pathogen Informatics"/>
            <person name="Doyle S."/>
        </authorList>
    </citation>
    <scope>NUCLEOTIDE SEQUENCE [LARGE SCALE GENOMIC DNA]</scope>
    <source>
        <strain evidence="3 4">NCTC10684</strain>
    </source>
</reference>